<dbReference type="AlphaFoldDB" id="A0AAP0J0M5"/>
<sequence length="50" mass="6094">MPRDTYAQLIPTKQINRRLNGMFDHNTQKSMQKIREIQRKKKDFSWNSTL</sequence>
<protein>
    <submittedName>
        <fullName evidence="1">Uncharacterized protein</fullName>
    </submittedName>
</protein>
<comment type="caution">
    <text evidence="1">The sequence shown here is derived from an EMBL/GenBank/DDBJ whole genome shotgun (WGS) entry which is preliminary data.</text>
</comment>
<reference evidence="1 2" key="1">
    <citation type="submission" date="2024-01" db="EMBL/GenBank/DDBJ databases">
        <title>Genome assemblies of Stephania.</title>
        <authorList>
            <person name="Yang L."/>
        </authorList>
    </citation>
    <scope>NUCLEOTIDE SEQUENCE [LARGE SCALE GENOMIC DNA]</scope>
    <source>
        <strain evidence="1">JXDWG</strain>
        <tissue evidence="1">Leaf</tissue>
    </source>
</reference>
<dbReference type="EMBL" id="JBBNAG010000006">
    <property type="protein sequence ID" value="KAK9125249.1"/>
    <property type="molecule type" value="Genomic_DNA"/>
</dbReference>
<name>A0AAP0J0M5_9MAGN</name>
<keyword evidence="2" id="KW-1185">Reference proteome</keyword>
<accession>A0AAP0J0M5</accession>
<organism evidence="1 2">
    <name type="scientific">Stephania cephalantha</name>
    <dbReference type="NCBI Taxonomy" id="152367"/>
    <lineage>
        <taxon>Eukaryota</taxon>
        <taxon>Viridiplantae</taxon>
        <taxon>Streptophyta</taxon>
        <taxon>Embryophyta</taxon>
        <taxon>Tracheophyta</taxon>
        <taxon>Spermatophyta</taxon>
        <taxon>Magnoliopsida</taxon>
        <taxon>Ranunculales</taxon>
        <taxon>Menispermaceae</taxon>
        <taxon>Menispermoideae</taxon>
        <taxon>Cissampelideae</taxon>
        <taxon>Stephania</taxon>
    </lineage>
</organism>
<evidence type="ECO:0000313" key="2">
    <source>
        <dbReference type="Proteomes" id="UP001419268"/>
    </source>
</evidence>
<dbReference type="Proteomes" id="UP001419268">
    <property type="component" value="Unassembled WGS sequence"/>
</dbReference>
<proteinExistence type="predicted"/>
<gene>
    <name evidence="1" type="ORF">Scep_014095</name>
</gene>
<evidence type="ECO:0000313" key="1">
    <source>
        <dbReference type="EMBL" id="KAK9125249.1"/>
    </source>
</evidence>